<sequence>MTTFGLVPGAIEFLDDDAAVGFVETAAPELSAEHRTAMNAHWHEAAQANAALFDGPVAAVTGVRDDVGGRIEVSWARTTYRRHALRRVPGAPTLSWLFAAVVQPTPAGVLLGRMAAWTASGPGQWVLPGGSMEPPEAGQAMNEELIRRHAARELREETGLTVEPGHLERWALVRSAQGNVGFVYHAPPQPEAIVRRCFSGHIRREREHGEQAELTGVAFVGGPQQLEELDGPAAVSVPPLLSRYWQRAQPDSSP</sequence>
<reference evidence="3" key="1">
    <citation type="journal article" date="2019" name="Int. J. Syst. Evol. Microbiol.">
        <title>The Global Catalogue of Microorganisms (GCM) 10K type strain sequencing project: providing services to taxonomists for standard genome sequencing and annotation.</title>
        <authorList>
            <consortium name="The Broad Institute Genomics Platform"/>
            <consortium name="The Broad Institute Genome Sequencing Center for Infectious Disease"/>
            <person name="Wu L."/>
            <person name="Ma J."/>
        </authorList>
    </citation>
    <scope>NUCLEOTIDE SEQUENCE [LARGE SCALE GENOMIC DNA]</scope>
    <source>
        <strain evidence="3">JCM 16902</strain>
    </source>
</reference>
<keyword evidence="3" id="KW-1185">Reference proteome</keyword>
<evidence type="ECO:0000313" key="3">
    <source>
        <dbReference type="Proteomes" id="UP001501074"/>
    </source>
</evidence>
<accession>A0ABP6Z9F2</accession>
<dbReference type="Gene3D" id="3.90.79.10">
    <property type="entry name" value="Nucleoside Triphosphate Pyrophosphohydrolase"/>
    <property type="match status" value="1"/>
</dbReference>
<dbReference type="InterPro" id="IPR000086">
    <property type="entry name" value="NUDIX_hydrolase_dom"/>
</dbReference>
<comment type="caution">
    <text evidence="2">The sequence shown here is derived from an EMBL/GenBank/DDBJ whole genome shotgun (WGS) entry which is preliminary data.</text>
</comment>
<gene>
    <name evidence="2" type="ORF">GCM10022223_17610</name>
</gene>
<dbReference type="Proteomes" id="UP001501074">
    <property type="component" value="Unassembled WGS sequence"/>
</dbReference>
<dbReference type="EMBL" id="BAAAZO010000002">
    <property type="protein sequence ID" value="GAA3602315.1"/>
    <property type="molecule type" value="Genomic_DNA"/>
</dbReference>
<evidence type="ECO:0000259" key="1">
    <source>
        <dbReference type="PROSITE" id="PS51462"/>
    </source>
</evidence>
<organism evidence="2 3">
    <name type="scientific">Kineosporia mesophila</name>
    <dbReference type="NCBI Taxonomy" id="566012"/>
    <lineage>
        <taxon>Bacteria</taxon>
        <taxon>Bacillati</taxon>
        <taxon>Actinomycetota</taxon>
        <taxon>Actinomycetes</taxon>
        <taxon>Kineosporiales</taxon>
        <taxon>Kineosporiaceae</taxon>
        <taxon>Kineosporia</taxon>
    </lineage>
</organism>
<dbReference type="RefSeq" id="WP_231485147.1">
    <property type="nucleotide sequence ID" value="NZ_BAAAZO010000002.1"/>
</dbReference>
<dbReference type="InterPro" id="IPR015797">
    <property type="entry name" value="NUDIX_hydrolase-like_dom_sf"/>
</dbReference>
<feature type="domain" description="Nudix hydrolase" evidence="1">
    <location>
        <begin position="88"/>
        <end position="242"/>
    </location>
</feature>
<proteinExistence type="predicted"/>
<dbReference type="SUPFAM" id="SSF55811">
    <property type="entry name" value="Nudix"/>
    <property type="match status" value="1"/>
</dbReference>
<evidence type="ECO:0000313" key="2">
    <source>
        <dbReference type="EMBL" id="GAA3602315.1"/>
    </source>
</evidence>
<dbReference type="PROSITE" id="PS51462">
    <property type="entry name" value="NUDIX"/>
    <property type="match status" value="1"/>
</dbReference>
<name>A0ABP6Z9F2_9ACTN</name>
<protein>
    <recommendedName>
        <fullName evidence="1">Nudix hydrolase domain-containing protein</fullName>
    </recommendedName>
</protein>
<dbReference type="Pfam" id="PF00293">
    <property type="entry name" value="NUDIX"/>
    <property type="match status" value="1"/>
</dbReference>